<dbReference type="EMBL" id="NMUH01003939">
    <property type="protein sequence ID" value="MQM07710.1"/>
    <property type="molecule type" value="Genomic_DNA"/>
</dbReference>
<gene>
    <name evidence="2" type="ORF">Taro_040552</name>
</gene>
<organism evidence="2 3">
    <name type="scientific">Colocasia esculenta</name>
    <name type="common">Wild taro</name>
    <name type="synonym">Arum esculentum</name>
    <dbReference type="NCBI Taxonomy" id="4460"/>
    <lineage>
        <taxon>Eukaryota</taxon>
        <taxon>Viridiplantae</taxon>
        <taxon>Streptophyta</taxon>
        <taxon>Embryophyta</taxon>
        <taxon>Tracheophyta</taxon>
        <taxon>Spermatophyta</taxon>
        <taxon>Magnoliopsida</taxon>
        <taxon>Liliopsida</taxon>
        <taxon>Araceae</taxon>
        <taxon>Aroideae</taxon>
        <taxon>Colocasieae</taxon>
        <taxon>Colocasia</taxon>
    </lineage>
</organism>
<keyword evidence="3" id="KW-1185">Reference proteome</keyword>
<accession>A0A843WYN0</accession>
<proteinExistence type="predicted"/>
<comment type="caution">
    <text evidence="2">The sequence shown here is derived from an EMBL/GenBank/DDBJ whole genome shotgun (WGS) entry which is preliminary data.</text>
</comment>
<dbReference type="Proteomes" id="UP000652761">
    <property type="component" value="Unassembled WGS sequence"/>
</dbReference>
<evidence type="ECO:0000256" key="1">
    <source>
        <dbReference type="SAM" id="MobiDB-lite"/>
    </source>
</evidence>
<sequence length="71" mass="7906">MFERRGVRMRSHREPAATLPEANLGARPQSLNPTFCRPGRSADSELGPSGRFRSPDEETSSSDRRGARSVY</sequence>
<protein>
    <submittedName>
        <fullName evidence="2">Uncharacterized protein</fullName>
    </submittedName>
</protein>
<name>A0A843WYN0_COLES</name>
<reference evidence="2" key="1">
    <citation type="submission" date="2017-07" db="EMBL/GenBank/DDBJ databases">
        <title>Taro Niue Genome Assembly and Annotation.</title>
        <authorList>
            <person name="Atibalentja N."/>
            <person name="Keating K."/>
            <person name="Fields C.J."/>
        </authorList>
    </citation>
    <scope>NUCLEOTIDE SEQUENCE</scope>
    <source>
        <strain evidence="2">Niue_2</strain>
        <tissue evidence="2">Leaf</tissue>
    </source>
</reference>
<dbReference type="AlphaFoldDB" id="A0A843WYN0"/>
<feature type="compositionally biased region" description="Basic and acidic residues" evidence="1">
    <location>
        <begin position="53"/>
        <end position="71"/>
    </location>
</feature>
<evidence type="ECO:0000313" key="3">
    <source>
        <dbReference type="Proteomes" id="UP000652761"/>
    </source>
</evidence>
<evidence type="ECO:0000313" key="2">
    <source>
        <dbReference type="EMBL" id="MQM07710.1"/>
    </source>
</evidence>
<feature type="region of interest" description="Disordered" evidence="1">
    <location>
        <begin position="1"/>
        <end position="71"/>
    </location>
</feature>